<feature type="domain" description="Protein kinase" evidence="8">
    <location>
        <begin position="10"/>
        <end position="270"/>
    </location>
</feature>
<feature type="repeat" description="TPR" evidence="5">
    <location>
        <begin position="492"/>
        <end position="525"/>
    </location>
</feature>
<dbReference type="InterPro" id="IPR011009">
    <property type="entry name" value="Kinase-like_dom_sf"/>
</dbReference>
<evidence type="ECO:0000313" key="10">
    <source>
        <dbReference type="Proteomes" id="UP000326354"/>
    </source>
</evidence>
<dbReference type="KEGG" id="uam:UABAM_03318"/>
<dbReference type="InterPro" id="IPR017441">
    <property type="entry name" value="Protein_kinase_ATP_BS"/>
</dbReference>
<dbReference type="PROSITE" id="PS00107">
    <property type="entry name" value="PROTEIN_KINASE_ATP"/>
    <property type="match status" value="1"/>
</dbReference>
<dbReference type="CDD" id="cd14014">
    <property type="entry name" value="STKc_PknB_like"/>
    <property type="match status" value="1"/>
</dbReference>
<dbReference type="PANTHER" id="PTHR43289:SF6">
    <property type="entry name" value="SERINE_THREONINE-PROTEIN KINASE NEKL-3"/>
    <property type="match status" value="1"/>
</dbReference>
<keyword evidence="10" id="KW-1185">Reference proteome</keyword>
<dbReference type="InterPro" id="IPR019734">
    <property type="entry name" value="TPR_rpt"/>
</dbReference>
<dbReference type="SMART" id="SM00220">
    <property type="entry name" value="S_TKc"/>
    <property type="match status" value="1"/>
</dbReference>
<dbReference type="PROSITE" id="PS50011">
    <property type="entry name" value="PROTEIN_KINASE_DOM"/>
    <property type="match status" value="1"/>
</dbReference>
<dbReference type="Gene3D" id="1.25.40.10">
    <property type="entry name" value="Tetratricopeptide repeat domain"/>
    <property type="match status" value="1"/>
</dbReference>
<evidence type="ECO:0000256" key="7">
    <source>
        <dbReference type="SAM" id="Phobius"/>
    </source>
</evidence>
<dbReference type="OrthoDB" id="6111975at2"/>
<evidence type="ECO:0000256" key="1">
    <source>
        <dbReference type="ARBA" id="ARBA00022679"/>
    </source>
</evidence>
<evidence type="ECO:0000313" key="9">
    <source>
        <dbReference type="EMBL" id="BBM84957.1"/>
    </source>
</evidence>
<dbReference type="SUPFAM" id="SSF48452">
    <property type="entry name" value="TPR-like"/>
    <property type="match status" value="1"/>
</dbReference>
<gene>
    <name evidence="9" type="ORF">UABAM_03318</name>
</gene>
<name>A0A5S9INV3_UABAM</name>
<dbReference type="SUPFAM" id="SSF56112">
    <property type="entry name" value="Protein kinase-like (PK-like)"/>
    <property type="match status" value="1"/>
</dbReference>
<dbReference type="Gene3D" id="3.30.200.20">
    <property type="entry name" value="Phosphorylase Kinase, domain 1"/>
    <property type="match status" value="1"/>
</dbReference>
<evidence type="ECO:0000256" key="5">
    <source>
        <dbReference type="PROSITE-ProRule" id="PRU00339"/>
    </source>
</evidence>
<sequence length="1290" mass="151020">MTKNLLAGKYEIVRELGRGGMGTVYLAYDLQIKRKVAVKLIHDTTPMAMKRFAREARAIAQLKHPNIVRVYEYVKYKNTTCMIMQYIEGMTLDKYLQAHSLTLREKIELFLKIVHAVDYAHERSIIHRDLKPRNILIDQQQTPYLLDFGLAKVIDGIDRSITQTGQIVGTPRYMSPEQARGDVSTLSRPSDIYSLGAIFYEIITQQPVVSKSSTIQILLEIIEHPIIMPRKVDKNIPIVLENICLKALQKQAKYRYKTAKLFADDLHRYLENKTVTTYSLYRKYIPRTLIALVLLCSFLLYIFKIQKPLLPKVTIHINELQEAQNWLKRGHYQQAQKSFRKAYENKLLSQQDFLMYMTTISSFIGNRDDFISYYENLNIPLRESLSMQLANARMLYKERDFEQAHTIFSSLWKEGNAQQKSCAGYYLARILLLQRKYGKALDFFKAIKAMNAVFVEQEHTDFFMGKCCFLLKKLSKARSYFQQEIKKDPYFVKSYFYLGKIKLAFKDYSGAQESLEQCIRLDSTNSYHFSELGKAFFAQKKYLEASKSFAKAKELNHENMEAFEGFTKVAYADVRFLRGRYVQIMREIDEYRYDPPDLLRSQFVFLANQYRHNYLQQQKVLDAKGNILPLIEKLFSKDPHLVENAYNALWVMRYHPDLDKAFSRERFRALNKIYTKITTARATEEQHSVYYQLTQLYLQPRTIVYIAEKKLIAILQNSNEQSIFRYLAAKALLSKSLFSTVVNIYKKGDNAQRIICLSALKDIGLGVAKSMPLSIPQDSFLLLIFAKNCFLENSVQITRLLNHDKAFISLNIANKYFASRRPECQEILRKWMHHKDVNIRANAYYFFWKQFSQKENFTFSSATLRKIWQEGINDQEEVQKALLQSAATLKFPYLKTSIRELLQKTSDISIHILAIKAFSKLESPRDLIVYYANKMNIDVLRAFAAQKHAIDTFTIVTQYLQRDQKKGLLWLAQKVIPLRTNFLIEQPNELLKSYGYALDSMMSKNMIPFVKREKNLNMKAVLLTLLTVGTGALNKKINILGTPQRQASREEKIEIAKKYLRHPHQNVKTAAYYSYVFMSDRAIRRNVFFETRRKNDASLKRTVAHALFYLVQNKIDTQDATMFTKYFLTEINAEQRVWANVSMAKKYFQDVKHRREIKELLQQIITLDSSVAQYHYYMFLLLSVEKDQKASSYLKKAYDLDKNNPVFLLGMFHLTKDDSFLQHMYKYGKSATPEILSSLCHESGNKIVEKILLQNYYFFVINRRSSSYRIAWKNLLSFYGAKQFLSYDAR</sequence>
<keyword evidence="7" id="KW-0472">Membrane</keyword>
<dbReference type="EMBL" id="AP019860">
    <property type="protein sequence ID" value="BBM84957.1"/>
    <property type="molecule type" value="Genomic_DNA"/>
</dbReference>
<dbReference type="Gene3D" id="1.10.510.10">
    <property type="entry name" value="Transferase(Phosphotransferase) domain 1"/>
    <property type="match status" value="1"/>
</dbReference>
<keyword evidence="1" id="KW-0808">Transferase</keyword>
<feature type="binding site" evidence="6">
    <location>
        <position position="39"/>
    </location>
    <ligand>
        <name>ATP</name>
        <dbReference type="ChEBI" id="CHEBI:30616"/>
    </ligand>
</feature>
<dbReference type="PANTHER" id="PTHR43289">
    <property type="entry name" value="MITOGEN-ACTIVATED PROTEIN KINASE KINASE KINASE 20-RELATED"/>
    <property type="match status" value="1"/>
</dbReference>
<dbReference type="GO" id="GO:0004674">
    <property type="term" value="F:protein serine/threonine kinase activity"/>
    <property type="evidence" value="ECO:0007669"/>
    <property type="project" value="TreeGrafter"/>
</dbReference>
<dbReference type="PROSITE" id="PS50005">
    <property type="entry name" value="TPR"/>
    <property type="match status" value="2"/>
</dbReference>
<protein>
    <submittedName>
        <fullName evidence="9">Protein kinase</fullName>
    </submittedName>
</protein>
<dbReference type="InterPro" id="IPR000719">
    <property type="entry name" value="Prot_kinase_dom"/>
</dbReference>
<dbReference type="InterPro" id="IPR016024">
    <property type="entry name" value="ARM-type_fold"/>
</dbReference>
<dbReference type="RefSeq" id="WP_151969083.1">
    <property type="nucleotide sequence ID" value="NZ_AP019860.1"/>
</dbReference>
<dbReference type="PROSITE" id="PS00108">
    <property type="entry name" value="PROTEIN_KINASE_ST"/>
    <property type="match status" value="1"/>
</dbReference>
<feature type="transmembrane region" description="Helical" evidence="7">
    <location>
        <begin position="284"/>
        <end position="303"/>
    </location>
</feature>
<organism evidence="9 10">
    <name type="scientific">Uabimicrobium amorphum</name>
    <dbReference type="NCBI Taxonomy" id="2596890"/>
    <lineage>
        <taxon>Bacteria</taxon>
        <taxon>Pseudomonadati</taxon>
        <taxon>Planctomycetota</taxon>
        <taxon>Candidatus Uabimicrobiia</taxon>
        <taxon>Candidatus Uabimicrobiales</taxon>
        <taxon>Candidatus Uabimicrobiaceae</taxon>
        <taxon>Candidatus Uabimicrobium</taxon>
    </lineage>
</organism>
<dbReference type="SMART" id="SM00028">
    <property type="entry name" value="TPR"/>
    <property type="match status" value="4"/>
</dbReference>
<dbReference type="Proteomes" id="UP000326354">
    <property type="component" value="Chromosome"/>
</dbReference>
<evidence type="ECO:0000256" key="6">
    <source>
        <dbReference type="PROSITE-ProRule" id="PRU10141"/>
    </source>
</evidence>
<dbReference type="InterPro" id="IPR008271">
    <property type="entry name" value="Ser/Thr_kinase_AS"/>
</dbReference>
<dbReference type="Pfam" id="PF00069">
    <property type="entry name" value="Pkinase"/>
    <property type="match status" value="1"/>
</dbReference>
<evidence type="ECO:0000256" key="4">
    <source>
        <dbReference type="ARBA" id="ARBA00022840"/>
    </source>
</evidence>
<dbReference type="SUPFAM" id="SSF81901">
    <property type="entry name" value="HCP-like"/>
    <property type="match status" value="1"/>
</dbReference>
<evidence type="ECO:0000256" key="3">
    <source>
        <dbReference type="ARBA" id="ARBA00022777"/>
    </source>
</evidence>
<keyword evidence="3 9" id="KW-0418">Kinase</keyword>
<keyword evidence="7" id="KW-1133">Transmembrane helix</keyword>
<dbReference type="GO" id="GO:0005524">
    <property type="term" value="F:ATP binding"/>
    <property type="evidence" value="ECO:0007669"/>
    <property type="project" value="UniProtKB-UniRule"/>
</dbReference>
<proteinExistence type="predicted"/>
<feature type="repeat" description="TPR" evidence="5">
    <location>
        <begin position="526"/>
        <end position="559"/>
    </location>
</feature>
<keyword evidence="2 6" id="KW-0547">Nucleotide-binding</keyword>
<evidence type="ECO:0000256" key="2">
    <source>
        <dbReference type="ARBA" id="ARBA00022741"/>
    </source>
</evidence>
<keyword evidence="7" id="KW-0812">Transmembrane</keyword>
<dbReference type="InterPro" id="IPR011990">
    <property type="entry name" value="TPR-like_helical_dom_sf"/>
</dbReference>
<dbReference type="SUPFAM" id="SSF48371">
    <property type="entry name" value="ARM repeat"/>
    <property type="match status" value="1"/>
</dbReference>
<reference evidence="9 10" key="1">
    <citation type="submission" date="2019-08" db="EMBL/GenBank/DDBJ databases">
        <title>Complete genome sequence of Candidatus Uab amorphum.</title>
        <authorList>
            <person name="Shiratori T."/>
            <person name="Suzuki S."/>
            <person name="Kakizawa Y."/>
            <person name="Ishida K."/>
        </authorList>
    </citation>
    <scope>NUCLEOTIDE SEQUENCE [LARGE SCALE GENOMIC DNA]</scope>
    <source>
        <strain evidence="9 10">SRT547</strain>
    </source>
</reference>
<evidence type="ECO:0000259" key="8">
    <source>
        <dbReference type="PROSITE" id="PS50011"/>
    </source>
</evidence>
<keyword evidence="4 6" id="KW-0067">ATP-binding</keyword>
<keyword evidence="5" id="KW-0802">TPR repeat</keyword>
<accession>A0A5S9INV3</accession>